<evidence type="ECO:0000256" key="1">
    <source>
        <dbReference type="SAM" id="MobiDB-lite"/>
    </source>
</evidence>
<dbReference type="CDD" id="cd01122">
    <property type="entry name" value="Twinkle_C"/>
    <property type="match status" value="1"/>
</dbReference>
<organism evidence="3 4">
    <name type="scientific">Porites evermanni</name>
    <dbReference type="NCBI Taxonomy" id="104178"/>
    <lineage>
        <taxon>Eukaryota</taxon>
        <taxon>Metazoa</taxon>
        <taxon>Cnidaria</taxon>
        <taxon>Anthozoa</taxon>
        <taxon>Hexacorallia</taxon>
        <taxon>Scleractinia</taxon>
        <taxon>Fungiina</taxon>
        <taxon>Poritidae</taxon>
        <taxon>Porites</taxon>
    </lineage>
</organism>
<evidence type="ECO:0000313" key="4">
    <source>
        <dbReference type="Proteomes" id="UP001159427"/>
    </source>
</evidence>
<dbReference type="Gene3D" id="3.40.1360.10">
    <property type="match status" value="1"/>
</dbReference>
<dbReference type="InterPro" id="IPR027032">
    <property type="entry name" value="Twinkle-like"/>
</dbReference>
<sequence>MAYRFHRTLLLRPPLRLVKNSRSTQKLSRSFCTCTVKEDLFEPVQCRPSPRDCLPIKRSFVLTARRGHQTLSSDFGAHLPSVKQMENFLSARKILFEHGHTSLIACCPFCTEGGVTSEKTKAFTLYINKTTGSHFCKNCNASGTWQKFKMSCQEKHNQESSRPVLQDNLTDSDADQTSQIWDNSTPISMSSDVLLEKLRAQFPIKELRQEILEKFQIRFTEREFKGPNGKTKKHDCIVFPWYDVNKSAVKAVKLVKLEVDSASDSSFTIEPRQGFLGLFGWNTVDSEAKEVVLTSTEFDAIAVNQATSYPAISLPMGINSLPPEVLPQLEQFEKIILWFGNDVFSRQAANQFSRKLNLKRCFLVRPTGETNPVNALDALNSGCDLASLVSSAQQISHDKITTFHQLRGEVYDQFVNADQVAGVKWTRFPQLNSILKGMRRGEVTVFTGPTGAGKTTLLSEMSLDLCMQGVNTLWGSFEIRNVRLVKMMLCQYSGLNLEKDVDKFQYWADKFEMLPMYFMCFYGAQNINTVIETMSHAAYVYDIEHVIVDNLQFMTSYLSRGDDRFSAQNHVIAALRNFASTKNVHVTLVIHPRKENDDVELQTASIFGTAKAGQEADNVIILQSKKGTAQKYLQVTKNRFDGVLGRVPLDFVRESLSMSGYGKQIPPNRTLSLAKRRPEKLKATRLAGDVDVVKFSAPKIIPPNKVVERNLVSPQAAHVDSVTRSNTTSTTVVNNEMVAIGKEGANDAAAISNQPGNSLLDGEKKETVQRTVKKILSGTRLFTKAVPRNSYNRSGLTAQGNRPANLPKLNG</sequence>
<dbReference type="InterPro" id="IPR027417">
    <property type="entry name" value="P-loop_NTPase"/>
</dbReference>
<reference evidence="3 4" key="1">
    <citation type="submission" date="2022-05" db="EMBL/GenBank/DDBJ databases">
        <authorList>
            <consortium name="Genoscope - CEA"/>
            <person name="William W."/>
        </authorList>
    </citation>
    <scope>NUCLEOTIDE SEQUENCE [LARGE SCALE GENOMIC DNA]</scope>
</reference>
<dbReference type="CDD" id="cd01029">
    <property type="entry name" value="TOPRIM_primases"/>
    <property type="match status" value="1"/>
</dbReference>
<dbReference type="InterPro" id="IPR034154">
    <property type="entry name" value="TOPRIM_DnaG/twinkle"/>
</dbReference>
<accession>A0ABN8LK32</accession>
<dbReference type="SUPFAM" id="SSF52540">
    <property type="entry name" value="P-loop containing nucleoside triphosphate hydrolases"/>
    <property type="match status" value="1"/>
</dbReference>
<dbReference type="PROSITE" id="PS51199">
    <property type="entry name" value="SF4_HELICASE"/>
    <property type="match status" value="1"/>
</dbReference>
<dbReference type="PANTHER" id="PTHR12873:SF0">
    <property type="entry name" value="TWINKLE MTDNA HELICASE"/>
    <property type="match status" value="1"/>
</dbReference>
<name>A0ABN8LK32_9CNID</name>
<dbReference type="Proteomes" id="UP001159427">
    <property type="component" value="Unassembled WGS sequence"/>
</dbReference>
<feature type="compositionally biased region" description="Polar residues" evidence="1">
    <location>
        <begin position="791"/>
        <end position="802"/>
    </location>
</feature>
<evidence type="ECO:0000313" key="3">
    <source>
        <dbReference type="EMBL" id="CAH3016259.1"/>
    </source>
</evidence>
<dbReference type="SUPFAM" id="SSF56731">
    <property type="entry name" value="DNA primase core"/>
    <property type="match status" value="1"/>
</dbReference>
<feature type="domain" description="SF4 helicase" evidence="2">
    <location>
        <begin position="417"/>
        <end position="665"/>
    </location>
</feature>
<protein>
    <recommendedName>
        <fullName evidence="2">SF4 helicase domain-containing protein</fullName>
    </recommendedName>
</protein>
<dbReference type="InterPro" id="IPR007694">
    <property type="entry name" value="DNA_helicase_DnaB-like_C"/>
</dbReference>
<comment type="caution">
    <text evidence="3">The sequence shown here is derived from an EMBL/GenBank/DDBJ whole genome shotgun (WGS) entry which is preliminary data.</text>
</comment>
<keyword evidence="4" id="KW-1185">Reference proteome</keyword>
<proteinExistence type="predicted"/>
<dbReference type="EMBL" id="CALNXI010000038">
    <property type="protein sequence ID" value="CAH3016259.1"/>
    <property type="molecule type" value="Genomic_DNA"/>
</dbReference>
<dbReference type="PANTHER" id="PTHR12873">
    <property type="entry name" value="T7-LIKE MITOCHONDRIAL DNA HELICASE"/>
    <property type="match status" value="1"/>
</dbReference>
<gene>
    <name evidence="3" type="ORF">PEVE_00027615</name>
</gene>
<evidence type="ECO:0000259" key="2">
    <source>
        <dbReference type="PROSITE" id="PS51199"/>
    </source>
</evidence>
<dbReference type="SUPFAM" id="SSF57783">
    <property type="entry name" value="Zinc beta-ribbon"/>
    <property type="match status" value="1"/>
</dbReference>
<feature type="region of interest" description="Disordered" evidence="1">
    <location>
        <begin position="791"/>
        <end position="811"/>
    </location>
</feature>
<dbReference type="Pfam" id="PF13481">
    <property type="entry name" value="AAA_25"/>
    <property type="match status" value="1"/>
</dbReference>
<dbReference type="Gene3D" id="3.40.50.300">
    <property type="entry name" value="P-loop containing nucleotide triphosphate hydrolases"/>
    <property type="match status" value="1"/>
</dbReference>